<evidence type="ECO:0000313" key="2">
    <source>
        <dbReference type="EMBL" id="KAG5180897.1"/>
    </source>
</evidence>
<feature type="region of interest" description="Disordered" evidence="1">
    <location>
        <begin position="1"/>
        <end position="65"/>
    </location>
</feature>
<feature type="compositionally biased region" description="Acidic residues" evidence="1">
    <location>
        <begin position="131"/>
        <end position="143"/>
    </location>
</feature>
<dbReference type="AlphaFoldDB" id="A0A836CCT2"/>
<feature type="compositionally biased region" description="Basic residues" evidence="1">
    <location>
        <begin position="1"/>
        <end position="10"/>
    </location>
</feature>
<proteinExistence type="predicted"/>
<dbReference type="Proteomes" id="UP000664859">
    <property type="component" value="Unassembled WGS sequence"/>
</dbReference>
<evidence type="ECO:0000256" key="1">
    <source>
        <dbReference type="SAM" id="MobiDB-lite"/>
    </source>
</evidence>
<comment type="caution">
    <text evidence="2">The sequence shown here is derived from an EMBL/GenBank/DDBJ whole genome shotgun (WGS) entry which is preliminary data.</text>
</comment>
<feature type="region of interest" description="Disordered" evidence="1">
    <location>
        <begin position="93"/>
        <end position="154"/>
    </location>
</feature>
<evidence type="ECO:0000313" key="3">
    <source>
        <dbReference type="Proteomes" id="UP000664859"/>
    </source>
</evidence>
<name>A0A836CCT2_9STRA</name>
<feature type="compositionally biased region" description="Low complexity" evidence="1">
    <location>
        <begin position="42"/>
        <end position="62"/>
    </location>
</feature>
<protein>
    <submittedName>
        <fullName evidence="2">Uncharacterized protein</fullName>
    </submittedName>
</protein>
<reference evidence="2" key="1">
    <citation type="submission" date="2021-02" db="EMBL/GenBank/DDBJ databases">
        <title>First Annotated Genome of the Yellow-green Alga Tribonema minus.</title>
        <authorList>
            <person name="Mahan K.M."/>
        </authorList>
    </citation>
    <scope>NUCLEOTIDE SEQUENCE</scope>
    <source>
        <strain evidence="2">UTEX B ZZ1240</strain>
    </source>
</reference>
<sequence>MPKATRKSSTHKSSSSSKKRKAQPESSEEEAGSGSEEEQQAEEGGSSQESEQEQASASGSAQHMILMTEHKLPLCALTTRQRAAKKREVVATRIGSVQQHRRRSLSGVRRLSRSTARADEEAAEAPVPALDSDDDAASDDDNGDAPQRHAAALNAKPVTVTLSLAPAAKRKPPFLVSFPPGAAPPPRSSTLKFALRVNATEPRHRRRRALAGGDARGAVQYAGTNFGSAGAEALDLCNYLVGVKHPDKDKVHIP</sequence>
<keyword evidence="3" id="KW-1185">Reference proteome</keyword>
<feature type="compositionally biased region" description="Acidic residues" evidence="1">
    <location>
        <begin position="26"/>
        <end position="41"/>
    </location>
</feature>
<organism evidence="2 3">
    <name type="scientific">Tribonema minus</name>
    <dbReference type="NCBI Taxonomy" id="303371"/>
    <lineage>
        <taxon>Eukaryota</taxon>
        <taxon>Sar</taxon>
        <taxon>Stramenopiles</taxon>
        <taxon>Ochrophyta</taxon>
        <taxon>PX clade</taxon>
        <taxon>Xanthophyceae</taxon>
        <taxon>Tribonematales</taxon>
        <taxon>Tribonemataceae</taxon>
        <taxon>Tribonema</taxon>
    </lineage>
</organism>
<dbReference type="EMBL" id="JAFCMP010000351">
    <property type="protein sequence ID" value="KAG5180897.1"/>
    <property type="molecule type" value="Genomic_DNA"/>
</dbReference>
<accession>A0A836CCT2</accession>
<gene>
    <name evidence="2" type="ORF">JKP88DRAFT_256126</name>
</gene>